<comment type="subcellular location">
    <subcellularLocation>
        <location evidence="1">Membrane</location>
        <topology evidence="1">Multi-pass membrane protein</topology>
    </subcellularLocation>
</comment>
<dbReference type="PANTHER" id="PTHR43394:SF11">
    <property type="entry name" value="ATP-BINDING CASSETTE TRANSPORTER"/>
    <property type="match status" value="1"/>
</dbReference>
<dbReference type="SUPFAM" id="SSF90123">
    <property type="entry name" value="ABC transporter transmembrane region"/>
    <property type="match status" value="2"/>
</dbReference>
<dbReference type="GO" id="GO:0005524">
    <property type="term" value="F:ATP binding"/>
    <property type="evidence" value="ECO:0007669"/>
    <property type="project" value="UniProtKB-KW"/>
</dbReference>
<feature type="transmembrane region" description="Helical" evidence="11">
    <location>
        <begin position="195"/>
        <end position="220"/>
    </location>
</feature>
<dbReference type="Pfam" id="PF00664">
    <property type="entry name" value="ABC_membrane"/>
    <property type="match status" value="2"/>
</dbReference>
<keyword evidence="7 14" id="KW-0067">ATP-binding</keyword>
<dbReference type="FunFam" id="3.40.50.300:FF:000251">
    <property type="entry name" value="ABC transporter B family member 19"/>
    <property type="match status" value="1"/>
</dbReference>
<dbReference type="InterPro" id="IPR011527">
    <property type="entry name" value="ABC1_TM_dom"/>
</dbReference>
<feature type="transmembrane region" description="Helical" evidence="11">
    <location>
        <begin position="144"/>
        <end position="175"/>
    </location>
</feature>
<feature type="transmembrane region" description="Helical" evidence="11">
    <location>
        <begin position="933"/>
        <end position="955"/>
    </location>
</feature>
<evidence type="ECO:0000256" key="2">
    <source>
        <dbReference type="ARBA" id="ARBA00007577"/>
    </source>
</evidence>
<feature type="domain" description="ABC transporter" evidence="12">
    <location>
        <begin position="474"/>
        <end position="720"/>
    </location>
</feature>
<dbReference type="Gene3D" id="3.40.50.300">
    <property type="entry name" value="P-loop containing nucleotide triphosphate hydrolases"/>
    <property type="match status" value="2"/>
</dbReference>
<dbReference type="Gene3D" id="1.20.1560.10">
    <property type="entry name" value="ABC transporter type 1, transmembrane domain"/>
    <property type="match status" value="1"/>
</dbReference>
<dbReference type="SMART" id="SM00382">
    <property type="entry name" value="AAA"/>
    <property type="match status" value="2"/>
</dbReference>
<evidence type="ECO:0000313" key="14">
    <source>
        <dbReference type="EMBL" id="KKA24366.1"/>
    </source>
</evidence>
<dbReference type="InterPro" id="IPR003439">
    <property type="entry name" value="ABC_transporter-like_ATP-bd"/>
</dbReference>
<comment type="caution">
    <text evidence="14">The sequence shown here is derived from an EMBL/GenBank/DDBJ whole genome shotgun (WGS) entry which is preliminary data.</text>
</comment>
<dbReference type="PANTHER" id="PTHR43394">
    <property type="entry name" value="ATP-DEPENDENT PERMEASE MDL1, MITOCHONDRIAL"/>
    <property type="match status" value="1"/>
</dbReference>
<dbReference type="InterPro" id="IPR017871">
    <property type="entry name" value="ABC_transporter-like_CS"/>
</dbReference>
<feature type="transmembrane region" description="Helical" evidence="11">
    <location>
        <begin position="374"/>
        <end position="395"/>
    </location>
</feature>
<sequence length="1286" mass="141248">MAASHEEKDNIPPLAERFESTRPRLPSQYVDWVSLETWLSDDNAAPVRREPSTRRRRRAESSMRLSRALSQRSRRSETNRMSWVAAWDAMLGSVPPYPEEPQPDPEPIPLTDEENERLRTQIETRTVSVGLFALYRYATRNDRIVLLLSALGAVAGGAVMPLMPVIFGSLAGQFADLERGTMPATQFSSALGHRALYYVYLAVGEFVLVYGSMTGFLYAGDRIASTLRRKYLAAILRQNIGYFDDVGVGEVTHRLCTDIDLVQEAIAEKVALTLGALATFLAAFVVGFVESWRLTLICSCTVVAMVLVTTIATSFTVRYNQQALAASAVGSSLAEEILASIRVVFAFGAQEKLAQRYAERLVDAERWGVRLKSAFAVMIGFMLCFLFLNYGLAFWMGARFLVAGDITLSEIITIILAIIMGAFALGQVGPNLQAMATGVAAAAKIYSTIDRFSPIDAARSDETGARLDAVAGTIELRDIRFAYPSRPEVLVLDRFSLTVPAGRTIALVGLSGSGKSTICGLIERFYDPVGGQILLDGHDIRDLNLRWLRQQMAFVQQDPVLFNDTVYNNIRDGLIGSPFDNDKDPIRERQRIVAAAKKVHAHGFIMALPHGYETRVGDRGALLSGGQRQRIALARAVVRDPKILLMDEATSALDTKSETLVQDALQAARRGRTTIVIAHRLSTIRDADEIVVMKTGRIVERGTHDELLRRGGAYADLVRAQRLEEQRNSEREMNERNSAPETYEMNNDSLASFDGRLTSDTDALSIFPKGTDVLTLRPAEDEEDDSKKTGSYSLGTLIRFIASFNRPEWLSILVGLLFNVVAGGGQPTQGVFFSETVVALSSNPLPQFADRLRAQVDRWARLYLMLGLVQLAACVVQGVALAHCSERLIRRARDMAFRVILAQDIAYFDERPPGELTTLLATEVPRLAGISGLTLGTLLSCATTLVAAVVIALAVGWKLALVTSSTIPVILGCGFFRFWALSRIQVDSQRAYRESASYASENINAIRTVVSLTKERRIQDEYAKQLARQQRKSLRAHLRNAALYAASQSLLFLCIALGFWYGGRLLADREYSLLQFYICLCEIIFSVQSAGIVFSYAGDMGKAKSAAAALKTLFDRRPVIETAQGREQGPPAPLPPAPYSPPTPSMPIPTLAGAVDFRSVYFAYPQRPDIPVLRGLTLSIRPGQFAALVGASGSGKSTVISLLERFYDPQGGAVYVDGQNVATFNVNQYRSHLALVAQEPALYQGTIKENILLGWDGVGGETGQVQDRVVEACKEANIYDFIMSLP</sequence>
<reference evidence="14 15" key="1">
    <citation type="submission" date="2015-04" db="EMBL/GenBank/DDBJ databases">
        <authorList>
            <person name="Heijne W.H."/>
            <person name="Fedorova N.D."/>
            <person name="Nierman W.C."/>
            <person name="Vollebregt A.W."/>
            <person name="Zhao Z."/>
            <person name="Wu L."/>
            <person name="Kumar M."/>
            <person name="Stam H."/>
            <person name="van den Berg M.A."/>
            <person name="Pel H.J."/>
        </authorList>
    </citation>
    <scope>NUCLEOTIDE SEQUENCE [LARGE SCALE GENOMIC DNA]</scope>
    <source>
        <strain evidence="14 15">CBS 393.64</strain>
    </source>
</reference>
<feature type="transmembrane region" description="Helical" evidence="11">
    <location>
        <begin position="270"/>
        <end position="288"/>
    </location>
</feature>
<feature type="region of interest" description="Disordered" evidence="10">
    <location>
        <begin position="43"/>
        <end position="73"/>
    </location>
</feature>
<dbReference type="CDD" id="cd18578">
    <property type="entry name" value="ABC_6TM_Pgp_ABCB1_D2_like"/>
    <property type="match status" value="1"/>
</dbReference>
<gene>
    <name evidence="14" type="ORF">T310_1606</name>
</gene>
<evidence type="ECO:0000256" key="4">
    <source>
        <dbReference type="ARBA" id="ARBA00022692"/>
    </source>
</evidence>
<keyword evidence="15" id="KW-1185">Reference proteome</keyword>
<accession>A0A0F4Z2P8</accession>
<dbReference type="CDD" id="cd03249">
    <property type="entry name" value="ABC_MTABC3_MDL1_MDL2"/>
    <property type="match status" value="1"/>
</dbReference>
<dbReference type="OrthoDB" id="6500128at2759"/>
<protein>
    <submittedName>
        <fullName evidence="14">ATP-binding cassette, subfamily B (MDR/TAP), member 1</fullName>
    </submittedName>
</protein>
<dbReference type="STRING" id="1408163.A0A0F4Z2P8"/>
<proteinExistence type="inferred from homology"/>
<feature type="transmembrane region" description="Helical" evidence="11">
    <location>
        <begin position="1074"/>
        <end position="1097"/>
    </location>
</feature>
<evidence type="ECO:0000256" key="1">
    <source>
        <dbReference type="ARBA" id="ARBA00004141"/>
    </source>
</evidence>
<feature type="region of interest" description="Disordered" evidence="10">
    <location>
        <begin position="1"/>
        <end position="20"/>
    </location>
</feature>
<feature type="transmembrane region" description="Helical" evidence="11">
    <location>
        <begin position="294"/>
        <end position="317"/>
    </location>
</feature>
<feature type="transmembrane region" description="Helical" evidence="11">
    <location>
        <begin position="862"/>
        <end position="884"/>
    </location>
</feature>
<dbReference type="FunFam" id="1.20.1560.10:FF:000102">
    <property type="entry name" value="ABC multidrug transporter Mdr1"/>
    <property type="match status" value="1"/>
</dbReference>
<feature type="compositionally biased region" description="Low complexity" evidence="10">
    <location>
        <begin position="62"/>
        <end position="71"/>
    </location>
</feature>
<feature type="transmembrane region" description="Helical" evidence="11">
    <location>
        <begin position="809"/>
        <end position="826"/>
    </location>
</feature>
<dbReference type="InterPro" id="IPR003593">
    <property type="entry name" value="AAA+_ATPase"/>
</dbReference>
<dbReference type="PROSITE" id="PS50893">
    <property type="entry name" value="ABC_TRANSPORTER_2"/>
    <property type="match status" value="1"/>
</dbReference>
<evidence type="ECO:0000256" key="10">
    <source>
        <dbReference type="SAM" id="MobiDB-lite"/>
    </source>
</evidence>
<keyword evidence="4 11" id="KW-0812">Transmembrane</keyword>
<feature type="compositionally biased region" description="Pro residues" evidence="10">
    <location>
        <begin position="1130"/>
        <end position="1141"/>
    </location>
</feature>
<feature type="transmembrane region" description="Helical" evidence="11">
    <location>
        <begin position="961"/>
        <end position="980"/>
    </location>
</feature>
<dbReference type="GO" id="GO:0005743">
    <property type="term" value="C:mitochondrial inner membrane"/>
    <property type="evidence" value="ECO:0007669"/>
    <property type="project" value="TreeGrafter"/>
</dbReference>
<evidence type="ECO:0000256" key="9">
    <source>
        <dbReference type="ARBA" id="ARBA00023136"/>
    </source>
</evidence>
<evidence type="ECO:0000256" key="5">
    <source>
        <dbReference type="ARBA" id="ARBA00022737"/>
    </source>
</evidence>
<dbReference type="Pfam" id="PF00005">
    <property type="entry name" value="ABC_tran"/>
    <property type="match status" value="2"/>
</dbReference>
<dbReference type="SUPFAM" id="SSF52540">
    <property type="entry name" value="P-loop containing nucleoside triphosphate hydrolases"/>
    <property type="match status" value="2"/>
</dbReference>
<feature type="domain" description="ABC transmembrane type-1" evidence="13">
    <location>
        <begin position="147"/>
        <end position="437"/>
    </location>
</feature>
<organism evidence="14 15">
    <name type="scientific">Rasamsonia emersonii (strain ATCC 16479 / CBS 393.64 / IMI 116815)</name>
    <dbReference type="NCBI Taxonomy" id="1408163"/>
    <lineage>
        <taxon>Eukaryota</taxon>
        <taxon>Fungi</taxon>
        <taxon>Dikarya</taxon>
        <taxon>Ascomycota</taxon>
        <taxon>Pezizomycotina</taxon>
        <taxon>Eurotiomycetes</taxon>
        <taxon>Eurotiomycetidae</taxon>
        <taxon>Eurotiales</taxon>
        <taxon>Trichocomaceae</taxon>
        <taxon>Rasamsonia</taxon>
    </lineage>
</organism>
<dbReference type="InterPro" id="IPR027417">
    <property type="entry name" value="P-loop_NTPase"/>
</dbReference>
<evidence type="ECO:0000256" key="8">
    <source>
        <dbReference type="ARBA" id="ARBA00022989"/>
    </source>
</evidence>
<dbReference type="Proteomes" id="UP000053958">
    <property type="component" value="Unassembled WGS sequence"/>
</dbReference>
<keyword evidence="3" id="KW-0813">Transport</keyword>
<dbReference type="PROSITE" id="PS00211">
    <property type="entry name" value="ABC_TRANSPORTER_1"/>
    <property type="match status" value="1"/>
</dbReference>
<feature type="domain" description="ABC transmembrane type-1" evidence="13">
    <location>
        <begin position="813"/>
        <end position="1102"/>
    </location>
</feature>
<feature type="region of interest" description="Disordered" evidence="10">
    <location>
        <begin position="1122"/>
        <end position="1141"/>
    </location>
</feature>
<evidence type="ECO:0000259" key="13">
    <source>
        <dbReference type="PROSITE" id="PS50929"/>
    </source>
</evidence>
<keyword evidence="9 11" id="KW-0472">Membrane</keyword>
<keyword evidence="8 11" id="KW-1133">Transmembrane helix</keyword>
<dbReference type="EMBL" id="LASV01000064">
    <property type="protein sequence ID" value="KKA24366.1"/>
    <property type="molecule type" value="Genomic_DNA"/>
</dbReference>
<evidence type="ECO:0000256" key="6">
    <source>
        <dbReference type="ARBA" id="ARBA00022741"/>
    </source>
</evidence>
<dbReference type="GO" id="GO:0016887">
    <property type="term" value="F:ATP hydrolysis activity"/>
    <property type="evidence" value="ECO:0007669"/>
    <property type="project" value="InterPro"/>
</dbReference>
<dbReference type="InterPro" id="IPR039421">
    <property type="entry name" value="Type_1_exporter"/>
</dbReference>
<dbReference type="InterPro" id="IPR036640">
    <property type="entry name" value="ABC1_TM_sf"/>
</dbReference>
<comment type="similarity">
    <text evidence="2">Belongs to the ABC transporter superfamily. ABCB family. Multidrug resistance exporter (TC 3.A.1.201) subfamily.</text>
</comment>
<evidence type="ECO:0000313" key="15">
    <source>
        <dbReference type="Proteomes" id="UP000053958"/>
    </source>
</evidence>
<name>A0A0F4Z2P8_RASE3</name>
<evidence type="ECO:0000256" key="3">
    <source>
        <dbReference type="ARBA" id="ARBA00022448"/>
    </source>
</evidence>
<dbReference type="GeneID" id="25313957"/>
<evidence type="ECO:0000256" key="11">
    <source>
        <dbReference type="SAM" id="Phobius"/>
    </source>
</evidence>
<feature type="transmembrane region" description="Helical" evidence="11">
    <location>
        <begin position="401"/>
        <end position="425"/>
    </location>
</feature>
<evidence type="ECO:0000256" key="7">
    <source>
        <dbReference type="ARBA" id="ARBA00022840"/>
    </source>
</evidence>
<dbReference type="GO" id="GO:0090374">
    <property type="term" value="P:oligopeptide export from mitochondrion"/>
    <property type="evidence" value="ECO:0007669"/>
    <property type="project" value="TreeGrafter"/>
</dbReference>
<keyword evidence="5" id="KW-0677">Repeat</keyword>
<dbReference type="RefSeq" id="XP_013330978.1">
    <property type="nucleotide sequence ID" value="XM_013475524.1"/>
</dbReference>
<feature type="transmembrane region" description="Helical" evidence="11">
    <location>
        <begin position="1041"/>
        <end position="1062"/>
    </location>
</feature>
<evidence type="ECO:0000259" key="12">
    <source>
        <dbReference type="PROSITE" id="PS50893"/>
    </source>
</evidence>
<keyword evidence="6" id="KW-0547">Nucleotide-binding</keyword>
<dbReference type="GO" id="GO:0015421">
    <property type="term" value="F:ABC-type oligopeptide transporter activity"/>
    <property type="evidence" value="ECO:0007669"/>
    <property type="project" value="TreeGrafter"/>
</dbReference>
<dbReference type="PROSITE" id="PS50929">
    <property type="entry name" value="ABC_TM1F"/>
    <property type="match status" value="2"/>
</dbReference>
<dbReference type="CDD" id="cd18577">
    <property type="entry name" value="ABC_6TM_Pgp_ABCB1_D1_like"/>
    <property type="match status" value="1"/>
</dbReference>